<evidence type="ECO:0000313" key="7">
    <source>
        <dbReference type="Proteomes" id="UP000184041"/>
    </source>
</evidence>
<evidence type="ECO:0000256" key="2">
    <source>
        <dbReference type="ARBA" id="ARBA00022723"/>
    </source>
</evidence>
<dbReference type="NCBIfam" id="TIGR02604">
    <property type="entry name" value="Piru_Ver_Nterm"/>
    <property type="match status" value="1"/>
</dbReference>
<dbReference type="SUPFAM" id="SSF48371">
    <property type="entry name" value="ARM repeat"/>
    <property type="match status" value="2"/>
</dbReference>
<dbReference type="InterPro" id="IPR036909">
    <property type="entry name" value="Cyt_c-like_dom_sf"/>
</dbReference>
<protein>
    <submittedName>
        <fullName evidence="6">Putative membrane-bound dehydrogenase domain-containing protein</fullName>
    </submittedName>
</protein>
<dbReference type="GO" id="GO:0020037">
    <property type="term" value="F:heme binding"/>
    <property type="evidence" value="ECO:0007669"/>
    <property type="project" value="InterPro"/>
</dbReference>
<dbReference type="STRING" id="1194090.SAMN05443144_13110"/>
<dbReference type="InterPro" id="IPR016024">
    <property type="entry name" value="ARM-type_fold"/>
</dbReference>
<sequence>MKRKTAAWVRVAMYVLSIGLLIGCSGGDREPACQSPPCEPETAAGTFEVADGFQVELFAAEPLISDPVGMTVDEEGRLYVVEDPGYPENPGDFRGRVRLLEDSDGDGRPDQSSIFADQFRAPRGVMRWKEGLLVTDATEIVYLEDTDGDGQADVREVMMGGFNYNNPQLGVNSPLYGLDNWVYVAHRQGSRPHFAGEPKPEEIAARTNIRFRPDAREWESLSGASQFGHSFDAFGRHLLVYHNNHIYQEIMAARYLSRNPDLMVAPSSASISDHGTAAEVYPVTENEGHELFTDAGAFTAACGITCYLGGQFPGEYEGAAFVAEPAHNLVHADRLEESGAALTASRIQAEREFLASTDHWFRPVNFYVGPDGALYIIDYYRQVIEQPRFLSEEALQAGIHGGSDRGRIYRVTVEGAETPSWLGQLSLGEAPAGQLVERLDHANGWWRTTAQRLLTDRQDEAAIEPLKELVETGSRPEARVHALWTLAGMEALSADLIETGLADGSPRVREQAIRLAEQQLDQAPDLADRLLAMAGEEDAGVRFQLLNTLGALETPEAREVRRELLYAHIEDEWMQLAALSAGDLDYRTLYEEARSRLSDRETEGRSTYFRRLGALIGVGGTQEAVRELAGTIAGRPDTSGEWWQAASLQGLAEGLQYGGEDGNRQMLRDLREPMARLALDPDAPALRNAARSVMTVVGPPEGASVFAAAEELAADNGEDPLLRRDAIRLLGVGPVGEYAGMLMDLVSPEEPPEVQAAAARTLQDLEGPEIGKRLLSGWDQMTPPVRRAAMETMLADDDRISLVFDAIEEGELSPSAVSWNDTKRLMLHSDEGLQRRAKALLGGAGEERSEIVERYEAALSEQGEGNTERGQEVFERSCAMCHQIDGEGGVNFGPDLASVRTRSPEELLVDILMPGEAIAAGYEQYRIERQDGSTLQGAIASETSQSVTLRDMGGQETTVPRSDIEQMEAVGGSVMPTGLERQISEEEMNDLIAYIKGK</sequence>
<organism evidence="6 7">
    <name type="scientific">Fodinibius roseus</name>
    <dbReference type="NCBI Taxonomy" id="1194090"/>
    <lineage>
        <taxon>Bacteria</taxon>
        <taxon>Pseudomonadati</taxon>
        <taxon>Balneolota</taxon>
        <taxon>Balneolia</taxon>
        <taxon>Balneolales</taxon>
        <taxon>Balneolaceae</taxon>
        <taxon>Fodinibius</taxon>
    </lineage>
</organism>
<dbReference type="PANTHER" id="PTHR33546">
    <property type="entry name" value="LARGE, MULTIFUNCTIONAL SECRETED PROTEIN-RELATED"/>
    <property type="match status" value="1"/>
</dbReference>
<keyword evidence="7" id="KW-1185">Reference proteome</keyword>
<dbReference type="InterPro" id="IPR013427">
    <property type="entry name" value="Haem-bd_dom_put"/>
</dbReference>
<dbReference type="Gene3D" id="1.25.10.10">
    <property type="entry name" value="Leucine-rich Repeat Variant"/>
    <property type="match status" value="2"/>
</dbReference>
<dbReference type="InterPro" id="IPR013428">
    <property type="entry name" value="Membrane-bound_put_N"/>
</dbReference>
<name>A0A1M5KDG4_9BACT</name>
<dbReference type="InterPro" id="IPR011042">
    <property type="entry name" value="6-blade_b-propeller_TolB-like"/>
</dbReference>
<dbReference type="RefSeq" id="WP_084088452.1">
    <property type="nucleotide sequence ID" value="NZ_FQUS01000031.1"/>
</dbReference>
<dbReference type="OrthoDB" id="9812332at2"/>
<dbReference type="GO" id="GO:0046872">
    <property type="term" value="F:metal ion binding"/>
    <property type="evidence" value="ECO:0007669"/>
    <property type="project" value="UniProtKB-KW"/>
</dbReference>
<accession>A0A1M5KDG4</accession>
<evidence type="ECO:0000256" key="1">
    <source>
        <dbReference type="ARBA" id="ARBA00022617"/>
    </source>
</evidence>
<dbReference type="NCBIfam" id="TIGR02603">
    <property type="entry name" value="CxxCH_TIGR02603"/>
    <property type="match status" value="1"/>
</dbReference>
<dbReference type="SUPFAM" id="SSF46626">
    <property type="entry name" value="Cytochrome c"/>
    <property type="match status" value="1"/>
</dbReference>
<dbReference type="Proteomes" id="UP000184041">
    <property type="component" value="Unassembled WGS sequence"/>
</dbReference>
<keyword evidence="2 4" id="KW-0479">Metal-binding</keyword>
<dbReference type="GO" id="GO:0009055">
    <property type="term" value="F:electron transfer activity"/>
    <property type="evidence" value="ECO:0007669"/>
    <property type="project" value="InterPro"/>
</dbReference>
<evidence type="ECO:0000256" key="4">
    <source>
        <dbReference type="PROSITE-ProRule" id="PRU00433"/>
    </source>
</evidence>
<evidence type="ECO:0000256" key="3">
    <source>
        <dbReference type="ARBA" id="ARBA00023004"/>
    </source>
</evidence>
<evidence type="ECO:0000313" key="6">
    <source>
        <dbReference type="EMBL" id="SHG50797.1"/>
    </source>
</evidence>
<gene>
    <name evidence="6" type="ORF">SAMN05443144_13110</name>
</gene>
<dbReference type="InterPro" id="IPR009056">
    <property type="entry name" value="Cyt_c-like_dom"/>
</dbReference>
<evidence type="ECO:0000259" key="5">
    <source>
        <dbReference type="PROSITE" id="PS51007"/>
    </source>
</evidence>
<dbReference type="Pfam" id="PF23500">
    <property type="entry name" value="DUF7133"/>
    <property type="match status" value="1"/>
</dbReference>
<dbReference type="InterPro" id="IPR055557">
    <property type="entry name" value="DUF7133"/>
</dbReference>
<dbReference type="PROSITE" id="PS51257">
    <property type="entry name" value="PROKAR_LIPOPROTEIN"/>
    <property type="match status" value="1"/>
</dbReference>
<reference evidence="6 7" key="1">
    <citation type="submission" date="2016-11" db="EMBL/GenBank/DDBJ databases">
        <authorList>
            <person name="Jaros S."/>
            <person name="Januszkiewicz K."/>
            <person name="Wedrychowicz H."/>
        </authorList>
    </citation>
    <scope>NUCLEOTIDE SEQUENCE [LARGE SCALE GENOMIC DNA]</scope>
    <source>
        <strain evidence="6 7">DSM 21986</strain>
    </source>
</reference>
<dbReference type="Gene3D" id="1.10.760.10">
    <property type="entry name" value="Cytochrome c-like domain"/>
    <property type="match status" value="1"/>
</dbReference>
<dbReference type="InterPro" id="IPR011989">
    <property type="entry name" value="ARM-like"/>
</dbReference>
<keyword evidence="1 4" id="KW-0349">Heme</keyword>
<keyword evidence="3 4" id="KW-0408">Iron</keyword>
<dbReference type="Pfam" id="PF00034">
    <property type="entry name" value="Cytochrom_C"/>
    <property type="match status" value="1"/>
</dbReference>
<proteinExistence type="predicted"/>
<dbReference type="SUPFAM" id="SSF63829">
    <property type="entry name" value="Calcium-dependent phosphotriesterase"/>
    <property type="match status" value="1"/>
</dbReference>
<dbReference type="AlphaFoldDB" id="A0A1M5KDG4"/>
<dbReference type="PANTHER" id="PTHR33546:SF1">
    <property type="entry name" value="LARGE, MULTIFUNCTIONAL SECRETED PROTEIN"/>
    <property type="match status" value="1"/>
</dbReference>
<feature type="domain" description="Cytochrome c" evidence="5">
    <location>
        <begin position="865"/>
        <end position="998"/>
    </location>
</feature>
<dbReference type="PROSITE" id="PS51007">
    <property type="entry name" value="CYTC"/>
    <property type="match status" value="1"/>
</dbReference>
<dbReference type="EMBL" id="FQUS01000031">
    <property type="protein sequence ID" value="SHG50797.1"/>
    <property type="molecule type" value="Genomic_DNA"/>
</dbReference>
<dbReference type="Gene3D" id="2.120.10.30">
    <property type="entry name" value="TolB, C-terminal domain"/>
    <property type="match status" value="1"/>
</dbReference>